<dbReference type="AlphaFoldDB" id="A0A158BKT3"/>
<accession>A0A158BKT3</accession>
<dbReference type="Proteomes" id="UP000054851">
    <property type="component" value="Unassembled WGS sequence"/>
</dbReference>
<dbReference type="RefSeq" id="WP_061168999.1">
    <property type="nucleotide sequence ID" value="NZ_FCOA02000012.1"/>
</dbReference>
<dbReference type="STRING" id="1777140.AWB79_03840"/>
<comment type="caution">
    <text evidence="2">The sequence shown here is derived from an EMBL/GenBank/DDBJ whole genome shotgun (WGS) entry which is preliminary data.</text>
</comment>
<dbReference type="EMBL" id="FCOA02000012">
    <property type="protein sequence ID" value="SAK70702.1"/>
    <property type="molecule type" value="Genomic_DNA"/>
</dbReference>
<dbReference type="PROSITE" id="PS51257">
    <property type="entry name" value="PROKAR_LIPOPROTEIN"/>
    <property type="match status" value="1"/>
</dbReference>
<reference evidence="2" key="1">
    <citation type="submission" date="2016-01" db="EMBL/GenBank/DDBJ databases">
        <authorList>
            <person name="Peeters C."/>
        </authorList>
    </citation>
    <scope>NUCLEOTIDE SEQUENCE</scope>
    <source>
        <strain evidence="2">LMG 29322</strain>
    </source>
</reference>
<keyword evidence="1" id="KW-0732">Signal</keyword>
<evidence type="ECO:0000313" key="3">
    <source>
        <dbReference type="Proteomes" id="UP000054851"/>
    </source>
</evidence>
<protein>
    <recommendedName>
        <fullName evidence="4">Lipoprotein</fullName>
    </recommendedName>
</protein>
<evidence type="ECO:0000256" key="1">
    <source>
        <dbReference type="SAM" id="SignalP"/>
    </source>
</evidence>
<proteinExistence type="predicted"/>
<evidence type="ECO:0008006" key="4">
    <source>
        <dbReference type="Google" id="ProtNLM"/>
    </source>
</evidence>
<evidence type="ECO:0000313" key="2">
    <source>
        <dbReference type="EMBL" id="SAK70702.1"/>
    </source>
</evidence>
<sequence>MKRILQLGAVSLLAAASCAGAQTLEIGTVAPASLVQQIEGTPPVTVGSTSVRVLPSSAVLKSEGASAGASTSRSTLVVRPSDNLIGRSDNKLVVVYSDTAAVKAKSLSLAPGATIETHPNVAMTIVRVSSFKDLPALQAKLHDAFPKATFDVPVTYFEDLPE</sequence>
<gene>
    <name evidence="2" type="ORF">AWB79_03840</name>
</gene>
<organism evidence="2 3">
    <name type="scientific">Caballeronia hypogeia</name>
    <dbReference type="NCBI Taxonomy" id="1777140"/>
    <lineage>
        <taxon>Bacteria</taxon>
        <taxon>Pseudomonadati</taxon>
        <taxon>Pseudomonadota</taxon>
        <taxon>Betaproteobacteria</taxon>
        <taxon>Burkholderiales</taxon>
        <taxon>Burkholderiaceae</taxon>
        <taxon>Caballeronia</taxon>
    </lineage>
</organism>
<feature type="chain" id="PRO_5007621901" description="Lipoprotein" evidence="1">
    <location>
        <begin position="22"/>
        <end position="162"/>
    </location>
</feature>
<dbReference type="OrthoDB" id="9134569at2"/>
<name>A0A158BKT3_9BURK</name>
<keyword evidence="3" id="KW-1185">Reference proteome</keyword>
<feature type="signal peptide" evidence="1">
    <location>
        <begin position="1"/>
        <end position="21"/>
    </location>
</feature>